<accession>A0A2M8LWQ2</accession>
<dbReference type="Proteomes" id="UP000230407">
    <property type="component" value="Unassembled WGS sequence"/>
</dbReference>
<keyword evidence="2" id="KW-1003">Cell membrane</keyword>
<organism evidence="9 10">
    <name type="scientific">Streptomyces carminius</name>
    <dbReference type="NCBI Taxonomy" id="2665496"/>
    <lineage>
        <taxon>Bacteria</taxon>
        <taxon>Bacillati</taxon>
        <taxon>Actinomycetota</taxon>
        <taxon>Actinomycetes</taxon>
        <taxon>Kitasatosporales</taxon>
        <taxon>Streptomycetaceae</taxon>
        <taxon>Streptomyces</taxon>
    </lineage>
</organism>
<keyword evidence="4 7" id="KW-1133">Transmembrane helix</keyword>
<keyword evidence="5 7" id="KW-0472">Membrane</keyword>
<evidence type="ECO:0000259" key="8">
    <source>
        <dbReference type="Pfam" id="PF00482"/>
    </source>
</evidence>
<gene>
    <name evidence="9" type="ORF">CUT44_17925</name>
</gene>
<dbReference type="InterPro" id="IPR018076">
    <property type="entry name" value="T2SS_GspF_dom"/>
</dbReference>
<proteinExistence type="predicted"/>
<feature type="transmembrane region" description="Helical" evidence="7">
    <location>
        <begin position="56"/>
        <end position="78"/>
    </location>
</feature>
<feature type="transmembrane region" description="Helical" evidence="7">
    <location>
        <begin position="118"/>
        <end position="147"/>
    </location>
</feature>
<evidence type="ECO:0000256" key="5">
    <source>
        <dbReference type="ARBA" id="ARBA00023136"/>
    </source>
</evidence>
<feature type="transmembrane region" description="Helical" evidence="7">
    <location>
        <begin position="297"/>
        <end position="319"/>
    </location>
</feature>
<evidence type="ECO:0000256" key="1">
    <source>
        <dbReference type="ARBA" id="ARBA00004651"/>
    </source>
</evidence>
<name>A0A2M8LWQ2_9ACTN</name>
<comment type="subcellular location">
    <subcellularLocation>
        <location evidence="1">Cell membrane</location>
        <topology evidence="1">Multi-pass membrane protein</topology>
    </subcellularLocation>
</comment>
<feature type="compositionally biased region" description="Gly residues" evidence="6">
    <location>
        <begin position="1"/>
        <end position="16"/>
    </location>
</feature>
<feature type="region of interest" description="Disordered" evidence="6">
    <location>
        <begin position="1"/>
        <end position="30"/>
    </location>
</feature>
<feature type="compositionally biased region" description="Basic and acidic residues" evidence="6">
    <location>
        <begin position="19"/>
        <end position="30"/>
    </location>
</feature>
<feature type="region of interest" description="Disordered" evidence="6">
    <location>
        <begin position="152"/>
        <end position="175"/>
    </location>
</feature>
<reference evidence="9 10" key="1">
    <citation type="submission" date="2017-11" db="EMBL/GenBank/DDBJ databases">
        <title>Streptomyces carmine sp. nov., a novel actinomycete isolated from Sophora alopecuroides in Xinjiang, China.</title>
        <authorList>
            <person name="Wang Y."/>
            <person name="Luo X."/>
            <person name="Wan C."/>
            <person name="Zhang L."/>
        </authorList>
    </citation>
    <scope>NUCLEOTIDE SEQUENCE [LARGE SCALE GENOMIC DNA]</scope>
    <source>
        <strain evidence="9 10">TRM SA0054</strain>
    </source>
</reference>
<protein>
    <recommendedName>
        <fullName evidence="8">Type II secretion system protein GspF domain-containing protein</fullName>
    </recommendedName>
</protein>
<comment type="caution">
    <text evidence="9">The sequence shown here is derived from an EMBL/GenBank/DDBJ whole genome shotgun (WGS) entry which is preliminary data.</text>
</comment>
<evidence type="ECO:0000256" key="3">
    <source>
        <dbReference type="ARBA" id="ARBA00022692"/>
    </source>
</evidence>
<dbReference type="GO" id="GO:0005886">
    <property type="term" value="C:plasma membrane"/>
    <property type="evidence" value="ECO:0007669"/>
    <property type="project" value="UniProtKB-SubCell"/>
</dbReference>
<evidence type="ECO:0000256" key="2">
    <source>
        <dbReference type="ARBA" id="ARBA00022475"/>
    </source>
</evidence>
<keyword evidence="3 7" id="KW-0812">Transmembrane</keyword>
<keyword evidence="10" id="KW-1185">Reference proteome</keyword>
<evidence type="ECO:0000313" key="9">
    <source>
        <dbReference type="EMBL" id="PJE96393.1"/>
    </source>
</evidence>
<dbReference type="Pfam" id="PF00482">
    <property type="entry name" value="T2SSF"/>
    <property type="match status" value="1"/>
</dbReference>
<feature type="domain" description="Type II secretion system protein GspF" evidence="8">
    <location>
        <begin position="190"/>
        <end position="309"/>
    </location>
</feature>
<dbReference type="PANTHER" id="PTHR35007">
    <property type="entry name" value="INTEGRAL MEMBRANE PROTEIN-RELATED"/>
    <property type="match status" value="1"/>
</dbReference>
<sequence length="323" mass="32586">MGLSGRGRGTGVGRPGLGRPDHPYGGEGRPEVTGEIFHGLWTAFLGPSGPVGFPGAAGLAGLAAPVAAICLVGTVPAMGRARRHRRRLTALPVGRPEGRTPPRVDRIRRRLPPLRDAAAPLGVLALGVVLVGGPVGWAFGAAAAWGLGRLSRGRGNRTESTGRSRAAGRSARGETDLGVRVDERLPITAELLAACLAAGSGPCEAAGAVGASVGGPLGERLVRASAELRLGGDPAAVWERLGELPGAAGLARCLERAGTTGVPAVEQVGRLAAECRAARARAATGRARRAAVLVTGPLGLCFLPAFLLAGVVPVVIGLARSLL</sequence>
<evidence type="ECO:0000256" key="6">
    <source>
        <dbReference type="SAM" id="MobiDB-lite"/>
    </source>
</evidence>
<evidence type="ECO:0000256" key="4">
    <source>
        <dbReference type="ARBA" id="ARBA00022989"/>
    </source>
</evidence>
<dbReference type="AlphaFoldDB" id="A0A2M8LWQ2"/>
<dbReference type="EMBL" id="PGGW01000058">
    <property type="protein sequence ID" value="PJE96393.1"/>
    <property type="molecule type" value="Genomic_DNA"/>
</dbReference>
<evidence type="ECO:0000313" key="10">
    <source>
        <dbReference type="Proteomes" id="UP000230407"/>
    </source>
</evidence>
<evidence type="ECO:0000256" key="7">
    <source>
        <dbReference type="SAM" id="Phobius"/>
    </source>
</evidence>
<dbReference type="PANTHER" id="PTHR35007:SF3">
    <property type="entry name" value="POSSIBLE CONSERVED ALANINE RICH MEMBRANE PROTEIN"/>
    <property type="match status" value="1"/>
</dbReference>